<comment type="caution">
    <text evidence="1">The sequence shown here is derived from an EMBL/GenBank/DDBJ whole genome shotgun (WGS) entry which is preliminary data.</text>
</comment>
<dbReference type="RefSeq" id="WP_349300667.1">
    <property type="nucleotide sequence ID" value="NZ_JBEDNQ010000011.1"/>
</dbReference>
<proteinExistence type="predicted"/>
<keyword evidence="2" id="KW-1185">Reference proteome</keyword>
<gene>
    <name evidence="1" type="ORF">WIS52_24265</name>
</gene>
<reference evidence="1 2" key="1">
    <citation type="submission" date="2024-03" db="EMBL/GenBank/DDBJ databases">
        <title>Draft genome sequence of Pseudonocardia nematodicida JCM 31783.</title>
        <authorList>
            <person name="Butdee W."/>
            <person name="Duangmal K."/>
        </authorList>
    </citation>
    <scope>NUCLEOTIDE SEQUENCE [LARGE SCALE GENOMIC DNA]</scope>
    <source>
        <strain evidence="1 2">JCM 31783</strain>
    </source>
</reference>
<name>A0ABV1KGL3_9PSEU</name>
<accession>A0ABV1KGL3</accession>
<dbReference type="Proteomes" id="UP001494902">
    <property type="component" value="Unassembled WGS sequence"/>
</dbReference>
<dbReference type="EMBL" id="JBEDNQ010000011">
    <property type="protein sequence ID" value="MEQ3553600.1"/>
    <property type="molecule type" value="Genomic_DNA"/>
</dbReference>
<sequence length="124" mass="13512">MAEQMLSRGGRVVPDSLAVDVLLVREQARHHSEWRATRDEFQGLTDSPPGTLISRIEEDLATVSAAAIRALAAVREARSRPDGVEREDDAVGPWLASAANSLRSALSAHLALEARHRLRPGQED</sequence>
<organism evidence="1 2">
    <name type="scientific">Pseudonocardia nematodicida</name>
    <dbReference type="NCBI Taxonomy" id="1206997"/>
    <lineage>
        <taxon>Bacteria</taxon>
        <taxon>Bacillati</taxon>
        <taxon>Actinomycetota</taxon>
        <taxon>Actinomycetes</taxon>
        <taxon>Pseudonocardiales</taxon>
        <taxon>Pseudonocardiaceae</taxon>
        <taxon>Pseudonocardia</taxon>
    </lineage>
</organism>
<evidence type="ECO:0000313" key="1">
    <source>
        <dbReference type="EMBL" id="MEQ3553600.1"/>
    </source>
</evidence>
<evidence type="ECO:0000313" key="2">
    <source>
        <dbReference type="Proteomes" id="UP001494902"/>
    </source>
</evidence>
<protein>
    <submittedName>
        <fullName evidence="1">Uncharacterized protein</fullName>
    </submittedName>
</protein>